<reference evidence="4 5" key="1">
    <citation type="submission" date="2024-05" db="EMBL/GenBank/DDBJ databases">
        <authorList>
            <person name="Duchaud E."/>
        </authorList>
    </citation>
    <scope>NUCLEOTIDE SEQUENCE [LARGE SCALE GENOMIC DNA]</scope>
    <source>
        <strain evidence="4">Ena-SAMPLE-TAB-13-05-2024-13:56:06:370-140302</strain>
    </source>
</reference>
<feature type="chain" id="PRO_5046411434" evidence="2">
    <location>
        <begin position="20"/>
        <end position="161"/>
    </location>
</feature>
<name>A0ABM9NYU3_9FLAO</name>
<dbReference type="Pfam" id="PF13505">
    <property type="entry name" value="OMP_b-brl"/>
    <property type="match status" value="1"/>
</dbReference>
<proteinExistence type="predicted"/>
<dbReference type="Proteomes" id="UP001497416">
    <property type="component" value="Unassembled WGS sequence"/>
</dbReference>
<evidence type="ECO:0000313" key="4">
    <source>
        <dbReference type="EMBL" id="CAL2084414.1"/>
    </source>
</evidence>
<evidence type="ECO:0000256" key="2">
    <source>
        <dbReference type="SAM" id="SignalP"/>
    </source>
</evidence>
<evidence type="ECO:0000256" key="1">
    <source>
        <dbReference type="ARBA" id="ARBA00022729"/>
    </source>
</evidence>
<dbReference type="InterPro" id="IPR011250">
    <property type="entry name" value="OMP/PagP_B-barrel"/>
</dbReference>
<evidence type="ECO:0000313" key="5">
    <source>
        <dbReference type="Proteomes" id="UP001497416"/>
    </source>
</evidence>
<dbReference type="SUPFAM" id="SSF56925">
    <property type="entry name" value="OMPA-like"/>
    <property type="match status" value="1"/>
</dbReference>
<dbReference type="EMBL" id="CAXIXY010000004">
    <property type="protein sequence ID" value="CAL2084414.1"/>
    <property type="molecule type" value="Genomic_DNA"/>
</dbReference>
<dbReference type="InterPro" id="IPR027385">
    <property type="entry name" value="Beta-barrel_OMP"/>
</dbReference>
<evidence type="ECO:0000259" key="3">
    <source>
        <dbReference type="Pfam" id="PF13505"/>
    </source>
</evidence>
<gene>
    <name evidence="4" type="ORF">T190607A01A_20300</name>
</gene>
<protein>
    <submittedName>
        <fullName evidence="4">OMP_b-brl domain-containing protein</fullName>
    </submittedName>
</protein>
<sequence>MKKFLLTIAIAVFGFAANAQDGTLNVGGNIALPIGDAGDAYSFSYGGEVNYLFNLSEDFNLGASFSYIQYLGKEVNGFDVPSVAFLPVAAAGRYNLSEKFVVGADLGFAIGVDEGNDGGFYYRPMVGYKVMENITVQATYAGISLDGGTAANIGLGAYYSF</sequence>
<organism evidence="4 5">
    <name type="scientific">Tenacibaculum platacis</name>
    <dbReference type="NCBI Taxonomy" id="3137852"/>
    <lineage>
        <taxon>Bacteria</taxon>
        <taxon>Pseudomonadati</taxon>
        <taxon>Bacteroidota</taxon>
        <taxon>Flavobacteriia</taxon>
        <taxon>Flavobacteriales</taxon>
        <taxon>Flavobacteriaceae</taxon>
        <taxon>Tenacibaculum</taxon>
    </lineage>
</organism>
<feature type="domain" description="Outer membrane protein beta-barrel" evidence="3">
    <location>
        <begin position="8"/>
        <end position="161"/>
    </location>
</feature>
<dbReference type="RefSeq" id="WP_348711741.1">
    <property type="nucleotide sequence ID" value="NZ_CAXIXW010000016.1"/>
</dbReference>
<keyword evidence="5" id="KW-1185">Reference proteome</keyword>
<feature type="signal peptide" evidence="2">
    <location>
        <begin position="1"/>
        <end position="19"/>
    </location>
</feature>
<comment type="caution">
    <text evidence="4">The sequence shown here is derived from an EMBL/GenBank/DDBJ whole genome shotgun (WGS) entry which is preliminary data.</text>
</comment>
<accession>A0ABM9NYU3</accession>
<keyword evidence="1 2" id="KW-0732">Signal</keyword>